<dbReference type="PANTHER" id="PTHR11339:SF406">
    <property type="entry name" value="MUCIN-5AC-LIKE"/>
    <property type="match status" value="1"/>
</dbReference>
<name>A0A8C3LUH7_CHRPC</name>
<keyword evidence="5" id="KW-1185">Reference proteome</keyword>
<reference evidence="4" key="1">
    <citation type="submission" date="2025-08" db="UniProtKB">
        <authorList>
            <consortium name="Ensembl"/>
        </authorList>
    </citation>
    <scope>IDENTIFICATION</scope>
</reference>
<organism evidence="4 5">
    <name type="scientific">Chrysolophus pictus</name>
    <name type="common">Golden pheasant</name>
    <name type="synonym">Phasianus pictus</name>
    <dbReference type="NCBI Taxonomy" id="9089"/>
    <lineage>
        <taxon>Eukaryota</taxon>
        <taxon>Metazoa</taxon>
        <taxon>Chordata</taxon>
        <taxon>Craniata</taxon>
        <taxon>Vertebrata</taxon>
        <taxon>Euteleostomi</taxon>
        <taxon>Archelosauria</taxon>
        <taxon>Archosauria</taxon>
        <taxon>Dinosauria</taxon>
        <taxon>Saurischia</taxon>
        <taxon>Theropoda</taxon>
        <taxon>Coelurosauria</taxon>
        <taxon>Aves</taxon>
        <taxon>Neognathae</taxon>
        <taxon>Galloanserae</taxon>
        <taxon>Galliformes</taxon>
        <taxon>Phasianidae</taxon>
        <taxon>Phasianinae</taxon>
        <taxon>Chrysolophus</taxon>
    </lineage>
</organism>
<feature type="domain" description="VWFD" evidence="3">
    <location>
        <begin position="1"/>
        <end position="131"/>
    </location>
</feature>
<evidence type="ECO:0000256" key="1">
    <source>
        <dbReference type="ARBA" id="ARBA00023157"/>
    </source>
</evidence>
<dbReference type="InterPro" id="IPR001846">
    <property type="entry name" value="VWF_type-D"/>
</dbReference>
<proteinExistence type="predicted"/>
<evidence type="ECO:0000313" key="4">
    <source>
        <dbReference type="Ensembl" id="ENSCPIP00010015528.1"/>
    </source>
</evidence>
<reference evidence="4" key="2">
    <citation type="submission" date="2025-09" db="UniProtKB">
        <authorList>
            <consortium name="Ensembl"/>
        </authorList>
    </citation>
    <scope>IDENTIFICATION</scope>
</reference>
<dbReference type="AlphaFoldDB" id="A0A8C3LUH7"/>
<dbReference type="SMART" id="SM00216">
    <property type="entry name" value="VWD"/>
    <property type="match status" value="1"/>
</dbReference>
<dbReference type="Pfam" id="PF00094">
    <property type="entry name" value="VWD"/>
    <property type="match status" value="1"/>
</dbReference>
<dbReference type="Proteomes" id="UP000694543">
    <property type="component" value="Unplaced"/>
</dbReference>
<evidence type="ECO:0000259" key="3">
    <source>
        <dbReference type="PROSITE" id="PS51233"/>
    </source>
</evidence>
<dbReference type="Ensembl" id="ENSCPIT00010018513.1">
    <property type="protein sequence ID" value="ENSCPIP00010015528.1"/>
    <property type="gene ID" value="ENSCPIG00010012390.1"/>
</dbReference>
<protein>
    <submittedName>
        <fullName evidence="4">Mucin 2, oligomeric mucus/gel-forming</fullName>
    </submittedName>
</protein>
<dbReference type="PROSITE" id="PS51233">
    <property type="entry name" value="VWFD"/>
    <property type="match status" value="1"/>
</dbReference>
<evidence type="ECO:0000313" key="5">
    <source>
        <dbReference type="Proteomes" id="UP000694543"/>
    </source>
</evidence>
<evidence type="ECO:0000256" key="2">
    <source>
        <dbReference type="ARBA" id="ARBA00023180"/>
    </source>
</evidence>
<dbReference type="PANTHER" id="PTHR11339">
    <property type="entry name" value="EXTRACELLULAR MATRIX GLYCOPROTEIN RELATED"/>
    <property type="match status" value="1"/>
</dbReference>
<dbReference type="InterPro" id="IPR050780">
    <property type="entry name" value="Mucin_vWF_Thrombospondin_sf"/>
</dbReference>
<keyword evidence="1" id="KW-1015">Disulfide bond</keyword>
<sequence length="131" mass="14996">FDGLYYSYQGNCTYVLVEEIEKTVDNFGVYIDNYHCDARDVVSCPRALIVRHETQEVRIVTVKPNTLEVEVTVNKQAVALPYQKFGLRIYESGINRVVEIPELKMNVTFNGLSFSIRMPYSLFGNNTQGQC</sequence>
<keyword evidence="2" id="KW-0325">Glycoprotein</keyword>
<accession>A0A8C3LUH7</accession>